<dbReference type="KEGG" id="tne:Tneu_0016"/>
<dbReference type="eggNOG" id="arCOG04101">
    <property type="taxonomic scope" value="Archaea"/>
</dbReference>
<evidence type="ECO:0000256" key="3">
    <source>
        <dbReference type="ARBA" id="ARBA00023065"/>
    </source>
</evidence>
<dbReference type="EMBL" id="CP001014">
    <property type="protein sequence ID" value="ACB38974.1"/>
    <property type="molecule type" value="Genomic_DNA"/>
</dbReference>
<dbReference type="PANTHER" id="PTHR11671">
    <property type="entry name" value="V-TYPE ATP SYNTHASE SUBUNIT D"/>
    <property type="match status" value="1"/>
</dbReference>
<keyword evidence="2" id="KW-0813">Transport</keyword>
<name>B1Y9Q2_PYRNV</name>
<accession>B1Y9Q2</accession>
<dbReference type="NCBIfam" id="TIGR00309">
    <property type="entry name" value="V_ATPase_subD"/>
    <property type="match status" value="1"/>
</dbReference>
<dbReference type="HOGENOM" id="CLU_069688_2_2_2"/>
<keyword evidence="5" id="KW-1185">Reference proteome</keyword>
<dbReference type="GO" id="GO:0046961">
    <property type="term" value="F:proton-transporting ATPase activity, rotational mechanism"/>
    <property type="evidence" value="ECO:0007669"/>
    <property type="project" value="InterPro"/>
</dbReference>
<dbReference type="STRING" id="444157.Tneu_0016"/>
<gene>
    <name evidence="4" type="ordered locus">Tneu_0016</name>
</gene>
<sequence length="202" mass="23748">MGQVAFRPPPSRLELIRLRRQLVLFQRMKKTLEDARNSTIQRIRALIPDLERLRREIADGFVEVATNFKIAIAKTGIDRVENIAELTPKTVKVELVNRGTHTGLEVSNYVTYPTYSLATEAAELDVALVKMRELLKKLVEFAEKETLFYTLLRRVREYQRMINSIDYVIIPRIRENMQYIRLALEEGEREEFIRRKIITSRI</sequence>
<evidence type="ECO:0000256" key="2">
    <source>
        <dbReference type="ARBA" id="ARBA00022448"/>
    </source>
</evidence>
<protein>
    <submittedName>
        <fullName evidence="4">V-type ATPase, D subunit</fullName>
    </submittedName>
</protein>
<proteinExistence type="inferred from homology"/>
<evidence type="ECO:0000313" key="4">
    <source>
        <dbReference type="EMBL" id="ACB38974.1"/>
    </source>
</evidence>
<dbReference type="AlphaFoldDB" id="B1Y9Q2"/>
<dbReference type="InterPro" id="IPR002699">
    <property type="entry name" value="V_ATPase_D"/>
</dbReference>
<dbReference type="Proteomes" id="UP000001694">
    <property type="component" value="Chromosome"/>
</dbReference>
<keyword evidence="3" id="KW-0406">Ion transport</keyword>
<organism evidence="4 5">
    <name type="scientific">Pyrobaculum neutrophilum (strain DSM 2338 / JCM 9278 / NBRC 100436 / V24Sta)</name>
    <name type="common">Thermoproteus neutrophilus</name>
    <dbReference type="NCBI Taxonomy" id="444157"/>
    <lineage>
        <taxon>Archaea</taxon>
        <taxon>Thermoproteota</taxon>
        <taxon>Thermoprotei</taxon>
        <taxon>Thermoproteales</taxon>
        <taxon>Thermoproteaceae</taxon>
        <taxon>Pyrobaculum</taxon>
    </lineage>
</organism>
<dbReference type="Gene3D" id="1.10.287.3240">
    <property type="match status" value="1"/>
</dbReference>
<comment type="similarity">
    <text evidence="1">Belongs to the V-ATPase D subunit family.</text>
</comment>
<evidence type="ECO:0000256" key="1">
    <source>
        <dbReference type="ARBA" id="ARBA00005850"/>
    </source>
</evidence>
<dbReference type="Pfam" id="PF01813">
    <property type="entry name" value="ATP-synt_D"/>
    <property type="match status" value="1"/>
</dbReference>
<reference evidence="4" key="1">
    <citation type="submission" date="2008-03" db="EMBL/GenBank/DDBJ databases">
        <title>Complete sequence of Thermoproteus neutrophilus V24Sta.</title>
        <authorList>
            <consortium name="US DOE Joint Genome Institute"/>
            <person name="Copeland A."/>
            <person name="Lucas S."/>
            <person name="Lapidus A."/>
            <person name="Glavina del Rio T."/>
            <person name="Dalin E."/>
            <person name="Tice H."/>
            <person name="Bruce D."/>
            <person name="Goodwin L."/>
            <person name="Pitluck S."/>
            <person name="Sims D."/>
            <person name="Brettin T."/>
            <person name="Detter J.C."/>
            <person name="Han C."/>
            <person name="Kuske C.R."/>
            <person name="Schmutz J."/>
            <person name="Larimer F."/>
            <person name="Land M."/>
            <person name="Hauser L."/>
            <person name="Kyrpides N."/>
            <person name="Mikhailova N."/>
            <person name="Biddle J.F."/>
            <person name="Zhang Z."/>
            <person name="Fitz-Gibbon S.T."/>
            <person name="Lowe T.M."/>
            <person name="Saltikov C."/>
            <person name="House C.H."/>
            <person name="Richardson P."/>
        </authorList>
    </citation>
    <scope>NUCLEOTIDE SEQUENCE [LARGE SCALE GENOMIC DNA]</scope>
    <source>
        <strain evidence="4">V24Sta</strain>
    </source>
</reference>
<evidence type="ECO:0000313" key="5">
    <source>
        <dbReference type="Proteomes" id="UP000001694"/>
    </source>
</evidence>